<evidence type="ECO:0000313" key="3">
    <source>
        <dbReference type="EMBL" id="MBD0851323.1"/>
    </source>
</evidence>
<protein>
    <submittedName>
        <fullName evidence="3">Class I mannose-6-phosphate isomerase</fullName>
    </submittedName>
</protein>
<dbReference type="EMBL" id="JABTCG010000004">
    <property type="protein sequence ID" value="MBD0851323.1"/>
    <property type="molecule type" value="Genomic_DNA"/>
</dbReference>
<dbReference type="PANTHER" id="PTHR42742:SF3">
    <property type="entry name" value="FRUCTOKINASE"/>
    <property type="match status" value="1"/>
</dbReference>
<dbReference type="InterPro" id="IPR011051">
    <property type="entry name" value="RmlC_Cupin_sf"/>
</dbReference>
<dbReference type="Proteomes" id="UP000598350">
    <property type="component" value="Unassembled WGS sequence"/>
</dbReference>
<organism evidence="3 4">
    <name type="scientific">Maribacter arenosus</name>
    <dbReference type="NCBI Taxonomy" id="1854708"/>
    <lineage>
        <taxon>Bacteria</taxon>
        <taxon>Pseudomonadati</taxon>
        <taxon>Bacteroidota</taxon>
        <taxon>Flavobacteriia</taxon>
        <taxon>Flavobacteriales</taxon>
        <taxon>Flavobacteriaceae</taxon>
        <taxon>Maribacter</taxon>
    </lineage>
</organism>
<dbReference type="CDD" id="cd07010">
    <property type="entry name" value="cupin_PMI_type_I_N_bac"/>
    <property type="match status" value="1"/>
</dbReference>
<dbReference type="InterPro" id="IPR014710">
    <property type="entry name" value="RmlC-like_jellyroll"/>
</dbReference>
<keyword evidence="1" id="KW-0479">Metal-binding</keyword>
<keyword evidence="2" id="KW-0862">Zinc</keyword>
<comment type="caution">
    <text evidence="3">The sequence shown here is derived from an EMBL/GenBank/DDBJ whole genome shotgun (WGS) entry which is preliminary data.</text>
</comment>
<evidence type="ECO:0000256" key="2">
    <source>
        <dbReference type="ARBA" id="ARBA00022833"/>
    </source>
</evidence>
<proteinExistence type="predicted"/>
<accession>A0ABR7VG38</accession>
<name>A0ABR7VG38_9FLAO</name>
<keyword evidence="3" id="KW-0413">Isomerase</keyword>
<dbReference type="Gene3D" id="2.60.120.10">
    <property type="entry name" value="Jelly Rolls"/>
    <property type="match status" value="1"/>
</dbReference>
<dbReference type="InterPro" id="IPR051804">
    <property type="entry name" value="Carb_Metab_Reg_Kinase/Isom"/>
</dbReference>
<dbReference type="RefSeq" id="WP_188314448.1">
    <property type="nucleotide sequence ID" value="NZ_JABTCG010000004.1"/>
</dbReference>
<keyword evidence="4" id="KW-1185">Reference proteome</keyword>
<gene>
    <name evidence="3" type="ORF">HPE63_11650</name>
</gene>
<sequence>MKRRTSQYLIPIKKKNHDESSYDIYPSFPLENGVIKKGYATLAEELASEETVILDGYVGVDWDEVIASLREAFEKKGLRTSFQNISTFLKTEDDISSLITPFLGGNDPIFGYITTVEIGDYFVHEKMGHFKIDPKANVNIIYGTGASTLGVEGKLVYFDLPKNELQFRMRADAITNFGFSLSKDHKQMYKHFYFVDWPMLNREKKRLLPNISIIVDQQRPGNPVWMDGEELRDVLKRMSRSYFRVRPWFEPGVWGGQWMKERFKDLNPDVPNYAWSFEMIVPENGLLFESDGTLLEVSFDMLMFQNSANILGKAGKRFGDEFPIRFDFLDTFDGGNLSVQCHPKPEYIKKEFGENFTQDETYYILDAEEDAEVYLGFQEGINKSDFKSALVHSYRTKEELDVEKYVQKFPSKKHDLFLIPYGTIHCSGTNNMVLEISATPYIFTFKMYDWQRLDLDGNPRPMNIERAFENLNFERQGEKVPATLIAKPEIEASGEDWEMIHLETHQDHFYDIYRYEFNNEVSVATNNQCHVLMLVEGQSIELVVEGFSPQIFHYAETFAVPAAAEKYLLINKGDKKAKVVVSFVKDEAC</sequence>
<evidence type="ECO:0000313" key="4">
    <source>
        <dbReference type="Proteomes" id="UP000598350"/>
    </source>
</evidence>
<evidence type="ECO:0000256" key="1">
    <source>
        <dbReference type="ARBA" id="ARBA00022723"/>
    </source>
</evidence>
<reference evidence="3 4" key="1">
    <citation type="submission" date="2020-05" db="EMBL/GenBank/DDBJ databases">
        <title>The draft genome sequence of Maribacter arenosus CAU 1321.</title>
        <authorList>
            <person name="Mu L."/>
        </authorList>
    </citation>
    <scope>NUCLEOTIDE SEQUENCE [LARGE SCALE GENOMIC DNA]</scope>
    <source>
        <strain evidence="3 4">CAU 1321</strain>
    </source>
</reference>
<dbReference type="PANTHER" id="PTHR42742">
    <property type="entry name" value="TRANSCRIPTIONAL REPRESSOR MPRA"/>
    <property type="match status" value="1"/>
</dbReference>
<dbReference type="GO" id="GO:0016853">
    <property type="term" value="F:isomerase activity"/>
    <property type="evidence" value="ECO:0007669"/>
    <property type="project" value="UniProtKB-KW"/>
</dbReference>
<dbReference type="SUPFAM" id="SSF51182">
    <property type="entry name" value="RmlC-like cupins"/>
    <property type="match status" value="1"/>
</dbReference>